<dbReference type="Gene3D" id="3.20.20.10">
    <property type="entry name" value="Alanine racemase"/>
    <property type="match status" value="1"/>
</dbReference>
<keyword evidence="5" id="KW-1185">Reference proteome</keyword>
<dbReference type="InterPro" id="IPR029066">
    <property type="entry name" value="PLP-binding_barrel"/>
</dbReference>
<sequence>MDYPLSFMKRFDTPSLLILRDKVEANIDKMIQLGGAKLMPHVKTHKMDVVTQLMIDKGIQRFKASTLAELEMVARCRASEVLLAHQIMGQKLIWFQKLKDQYPHTKMCLLVDCMEVAEEIQRELKEVDVYIDVNVGMNRTGIQPGEGLKELIAYVKKCSNMKLKGLHVYDGHITDVGLNEREQRVADCFEGLQEYMDPHWEMIAGGSPAFSVHRKSPDRTLSPGTSVFWDWGYGEKYTEQPYEYAALLLTRVISKPAPDLITVDLGHKGVGAENPLPLRVKFYEHPDLEWVSQSEEHGVLRTSMPGKYKIGDILQGVPYHVCPTVNLYDKAYVVNNGEYEGTWAIPARNRNISVC</sequence>
<reference evidence="4 5" key="2">
    <citation type="journal article" date="2011" name="Stand. Genomic Sci.">
        <title>Complete genome sequence of Leadbetterella byssophila type strain (4M15).</title>
        <authorList>
            <person name="Abt B."/>
            <person name="Teshima H."/>
            <person name="Lucas S."/>
            <person name="Lapidus A."/>
            <person name="Del Rio T.G."/>
            <person name="Nolan M."/>
            <person name="Tice H."/>
            <person name="Cheng J.F."/>
            <person name="Pitluck S."/>
            <person name="Liolios K."/>
            <person name="Pagani I."/>
            <person name="Ivanova N."/>
            <person name="Mavromatis K."/>
            <person name="Pati A."/>
            <person name="Tapia R."/>
            <person name="Han C."/>
            <person name="Goodwin L."/>
            <person name="Chen A."/>
            <person name="Palaniappan K."/>
            <person name="Land M."/>
            <person name="Hauser L."/>
            <person name="Chang Y.J."/>
            <person name="Jeffries C.D."/>
            <person name="Rohde M."/>
            <person name="Goker M."/>
            <person name="Tindall B.J."/>
            <person name="Detter J.C."/>
            <person name="Woyke T."/>
            <person name="Bristow J."/>
            <person name="Eisen J.A."/>
            <person name="Markowitz V."/>
            <person name="Hugenholtz P."/>
            <person name="Klenk H.P."/>
            <person name="Kyrpides N.C."/>
        </authorList>
    </citation>
    <scope>NUCLEOTIDE SEQUENCE [LARGE SCALE GENOMIC DNA]</scope>
    <source>
        <strain evidence="5">DSM 17132 / JCM 16389 / KACC 11308 / NBRC 106382 / 4M15</strain>
    </source>
</reference>
<dbReference type="InterPro" id="IPR026956">
    <property type="entry name" value="D-ser_dehydrat-like_dom"/>
</dbReference>
<dbReference type="GO" id="GO:0008721">
    <property type="term" value="F:D-serine ammonia-lyase activity"/>
    <property type="evidence" value="ECO:0007669"/>
    <property type="project" value="TreeGrafter"/>
</dbReference>
<evidence type="ECO:0000313" key="4">
    <source>
        <dbReference type="EMBL" id="ADQ19064.1"/>
    </source>
</evidence>
<dbReference type="HOGENOM" id="CLU_031639_1_0_10"/>
<dbReference type="Proteomes" id="UP000007435">
    <property type="component" value="Chromosome"/>
</dbReference>
<dbReference type="STRING" id="649349.Lbys_3415"/>
<reference key="1">
    <citation type="submission" date="2010-11" db="EMBL/GenBank/DDBJ databases">
        <title>The complete genome of Leadbetterella byssophila DSM 17132.</title>
        <authorList>
            <consortium name="US DOE Joint Genome Institute (JGI-PGF)"/>
            <person name="Lucas S."/>
            <person name="Copeland A."/>
            <person name="Lapidus A."/>
            <person name="Glavina del Rio T."/>
            <person name="Dalin E."/>
            <person name="Tice H."/>
            <person name="Bruce D."/>
            <person name="Goodwin L."/>
            <person name="Pitluck S."/>
            <person name="Kyrpides N."/>
            <person name="Mavromatis K."/>
            <person name="Ivanova N."/>
            <person name="Teshima H."/>
            <person name="Brettin T."/>
            <person name="Detter J.C."/>
            <person name="Han C."/>
            <person name="Tapia R."/>
            <person name="Land M."/>
            <person name="Hauser L."/>
            <person name="Markowitz V."/>
            <person name="Cheng J.-F."/>
            <person name="Hugenholtz P."/>
            <person name="Woyke T."/>
            <person name="Wu D."/>
            <person name="Tindall B."/>
            <person name="Pomrenke H.G."/>
            <person name="Brambilla E."/>
            <person name="Klenk H.-P."/>
            <person name="Eisen J.A."/>
        </authorList>
    </citation>
    <scope>NUCLEOTIDE SEQUENCE [LARGE SCALE GENOMIC DNA]</scope>
    <source>
        <strain>DSM 17132</strain>
    </source>
</reference>
<evidence type="ECO:0000256" key="2">
    <source>
        <dbReference type="ARBA" id="ARBA00023239"/>
    </source>
</evidence>
<organism evidence="4 5">
    <name type="scientific">Leadbetterella byssophila (strain DSM 17132 / JCM 16389 / KACC 11308 / NBRC 106382 / 4M15)</name>
    <dbReference type="NCBI Taxonomy" id="649349"/>
    <lineage>
        <taxon>Bacteria</taxon>
        <taxon>Pseudomonadati</taxon>
        <taxon>Bacteroidota</taxon>
        <taxon>Cytophagia</taxon>
        <taxon>Cytophagales</taxon>
        <taxon>Leadbetterellaceae</taxon>
        <taxon>Leadbetterella</taxon>
    </lineage>
</organism>
<dbReference type="eggNOG" id="COG3616">
    <property type="taxonomic scope" value="Bacteria"/>
</dbReference>
<evidence type="ECO:0000256" key="1">
    <source>
        <dbReference type="ARBA" id="ARBA00005323"/>
    </source>
</evidence>
<dbReference type="Gene3D" id="2.40.37.20">
    <property type="entry name" value="D-serine dehydratase-like domain"/>
    <property type="match status" value="1"/>
</dbReference>
<dbReference type="InterPro" id="IPR042208">
    <property type="entry name" value="D-ser_dehydrat-like_sf"/>
</dbReference>
<dbReference type="PANTHER" id="PTHR28004:SF2">
    <property type="entry name" value="D-SERINE DEHYDRATASE"/>
    <property type="match status" value="1"/>
</dbReference>
<dbReference type="OrthoDB" id="9788869at2"/>
<dbReference type="EMBL" id="CP002305">
    <property type="protein sequence ID" value="ADQ19064.1"/>
    <property type="molecule type" value="Genomic_DNA"/>
</dbReference>
<dbReference type="Pfam" id="PF14031">
    <property type="entry name" value="D-ser_dehydrat"/>
    <property type="match status" value="1"/>
</dbReference>
<comment type="similarity">
    <text evidence="1">Belongs to the DSD1 family.</text>
</comment>
<dbReference type="GO" id="GO:0036088">
    <property type="term" value="P:D-serine catabolic process"/>
    <property type="evidence" value="ECO:0007669"/>
    <property type="project" value="TreeGrafter"/>
</dbReference>
<dbReference type="PANTHER" id="PTHR28004">
    <property type="entry name" value="ZGC:162816-RELATED"/>
    <property type="match status" value="1"/>
</dbReference>
<dbReference type="Pfam" id="PF01168">
    <property type="entry name" value="Ala_racemase_N"/>
    <property type="match status" value="1"/>
</dbReference>
<dbReference type="SUPFAM" id="SSF51419">
    <property type="entry name" value="PLP-binding barrel"/>
    <property type="match status" value="1"/>
</dbReference>
<proteinExistence type="inferred from homology"/>
<keyword evidence="2" id="KW-0456">Lyase</keyword>
<dbReference type="KEGG" id="lby:Lbys_3415"/>
<gene>
    <name evidence="4" type="ordered locus">Lbys_3415</name>
</gene>
<feature type="domain" description="D-serine dehydratase-like" evidence="3">
    <location>
        <begin position="245"/>
        <end position="335"/>
    </location>
</feature>
<dbReference type="AlphaFoldDB" id="E4RXW7"/>
<evidence type="ECO:0000313" key="5">
    <source>
        <dbReference type="Proteomes" id="UP000007435"/>
    </source>
</evidence>
<dbReference type="InterPro" id="IPR051466">
    <property type="entry name" value="D-amino_acid_metab_enzyme"/>
</dbReference>
<evidence type="ECO:0000259" key="3">
    <source>
        <dbReference type="SMART" id="SM01119"/>
    </source>
</evidence>
<protein>
    <submittedName>
        <fullName evidence="4">Alanine racemase domain protein</fullName>
    </submittedName>
</protein>
<dbReference type="InterPro" id="IPR001608">
    <property type="entry name" value="Ala_racemase_N"/>
</dbReference>
<dbReference type="SMART" id="SM01119">
    <property type="entry name" value="D-ser_dehydrat"/>
    <property type="match status" value="1"/>
</dbReference>
<name>E4RXW7_LEAB4</name>
<accession>E4RXW7</accession>